<protein>
    <submittedName>
        <fullName evidence="1">Uncharacterized protein</fullName>
    </submittedName>
</protein>
<dbReference type="AlphaFoldDB" id="A0AAJ4THV7"/>
<accession>A0AAJ4THV7</accession>
<reference evidence="1" key="1">
    <citation type="submission" date="2021-06" db="EMBL/GenBank/DDBJ databases">
        <title>Emergence of genetically related NDM-1-producing Providencia rettgeri strains in Argentina.</title>
        <authorList>
            <person name="Pasteran F."/>
            <person name="Meo A."/>
            <person name="Gomez S."/>
            <person name="Derdoy L."/>
            <person name="Albronoz E."/>
            <person name="Faccone D."/>
            <person name="Guerriero L."/>
            <person name="Archuby D."/>
            <person name="Tarzia A."/>
            <person name="Lopez M."/>
            <person name="Corso A."/>
        </authorList>
    </citation>
    <scope>NUCLEOTIDE SEQUENCE</scope>
    <source>
        <strain evidence="1">PreM15628</strain>
    </source>
</reference>
<dbReference type="Proteomes" id="UP000682358">
    <property type="component" value="Chromosome"/>
</dbReference>
<proteinExistence type="predicted"/>
<sequence>MKKILLELLLALREAREDLVSRTIKETPQLFSSLFQYENNENLLSLSFQREYSIFINDNLEKLSIHITNAENSDTKKELKFIVEQFVSFKQIQNTSVIDTFFLNDKIEQIEKIFSIFDKDSDRIEEINYIRKKEQVLFERKFKILLGEKDELVE</sequence>
<dbReference type="RefSeq" id="WP_215954204.1">
    <property type="nucleotide sequence ID" value="NZ_CP076405.1"/>
</dbReference>
<name>A0AAJ4THV7_PRORE</name>
<gene>
    <name evidence="1" type="ORF">KOF27_17485</name>
</gene>
<evidence type="ECO:0000313" key="1">
    <source>
        <dbReference type="EMBL" id="QWQ20363.1"/>
    </source>
</evidence>
<dbReference type="EMBL" id="CP076405">
    <property type="protein sequence ID" value="QWQ20363.1"/>
    <property type="molecule type" value="Genomic_DNA"/>
</dbReference>
<evidence type="ECO:0000313" key="2">
    <source>
        <dbReference type="Proteomes" id="UP000682358"/>
    </source>
</evidence>
<organism evidence="1 2">
    <name type="scientific">Providencia rettgeri</name>
    <dbReference type="NCBI Taxonomy" id="587"/>
    <lineage>
        <taxon>Bacteria</taxon>
        <taxon>Pseudomonadati</taxon>
        <taxon>Pseudomonadota</taxon>
        <taxon>Gammaproteobacteria</taxon>
        <taxon>Enterobacterales</taxon>
        <taxon>Morganellaceae</taxon>
        <taxon>Providencia</taxon>
    </lineage>
</organism>